<sequence>MSGTEVSVHVNRGAAEALEATSETLETSASFSVLLYGHETPAHVHCRLDGDLERVASLGESNYYVEPETCLLYTSLMA</sequence>
<comment type="caution">
    <text evidence="1">The sequence shown here is derived from an EMBL/GenBank/DDBJ whole genome shotgun (WGS) entry which is preliminary data.</text>
</comment>
<protein>
    <submittedName>
        <fullName evidence="1">Uncharacterized protein</fullName>
    </submittedName>
</protein>
<gene>
    <name evidence="1" type="ORF">C486_18424</name>
</gene>
<dbReference type="AlphaFoldDB" id="L9YT13"/>
<evidence type="ECO:0000313" key="2">
    <source>
        <dbReference type="Proteomes" id="UP000011592"/>
    </source>
</evidence>
<proteinExistence type="predicted"/>
<name>L9YT13_9EURY</name>
<reference evidence="1 2" key="1">
    <citation type="journal article" date="2014" name="PLoS Genet.">
        <title>Phylogenetically driven sequencing of extremely halophilic archaea reveals strategies for static and dynamic osmo-response.</title>
        <authorList>
            <person name="Becker E.A."/>
            <person name="Seitzer P.M."/>
            <person name="Tritt A."/>
            <person name="Larsen D."/>
            <person name="Krusor M."/>
            <person name="Yao A.I."/>
            <person name="Wu D."/>
            <person name="Madern D."/>
            <person name="Eisen J.A."/>
            <person name="Darling A.E."/>
            <person name="Facciotti M.T."/>
        </authorList>
    </citation>
    <scope>NUCLEOTIDE SEQUENCE [LARGE SCALE GENOMIC DNA]</scope>
    <source>
        <strain evidence="1 2">JCM 14663</strain>
    </source>
</reference>
<evidence type="ECO:0000313" key="1">
    <source>
        <dbReference type="EMBL" id="ELY76023.1"/>
    </source>
</evidence>
<dbReference type="Proteomes" id="UP000011592">
    <property type="component" value="Unassembled WGS sequence"/>
</dbReference>
<dbReference type="Pfam" id="PF24368">
    <property type="entry name" value="DUF7524"/>
    <property type="match status" value="1"/>
</dbReference>
<feature type="non-terminal residue" evidence="1">
    <location>
        <position position="78"/>
    </location>
</feature>
<keyword evidence="2" id="KW-1185">Reference proteome</keyword>
<dbReference type="InterPro" id="IPR055946">
    <property type="entry name" value="DUF7524"/>
</dbReference>
<accession>L9YT13</accession>
<organism evidence="1 2">
    <name type="scientific">Natrinema gari JCM 14663</name>
    <dbReference type="NCBI Taxonomy" id="1230459"/>
    <lineage>
        <taxon>Archaea</taxon>
        <taxon>Methanobacteriati</taxon>
        <taxon>Methanobacteriota</taxon>
        <taxon>Stenosarchaea group</taxon>
        <taxon>Halobacteria</taxon>
        <taxon>Halobacteriales</taxon>
        <taxon>Natrialbaceae</taxon>
        <taxon>Natrinema</taxon>
    </lineage>
</organism>
<dbReference type="EMBL" id="AOIJ01000082">
    <property type="protein sequence ID" value="ELY76023.1"/>
    <property type="molecule type" value="Genomic_DNA"/>
</dbReference>